<dbReference type="Proteomes" id="UP000235786">
    <property type="component" value="Unassembled WGS sequence"/>
</dbReference>
<sequence length="149" mass="15279">MQLTTPLITTLLSLISTTTAAALPQTTVTPGATTPWDVSNFVLGCSPGGCTYTFDISGPATADVGPTFSTSCSGSDEQQKMVPCSDTNIESNLVPTQDVGLVLQVSRFGDGANGGDNGYMYGNATAAPEGEGAFASFVVPAEFYGDIVY</sequence>
<dbReference type="OrthoDB" id="3490397at2759"/>
<feature type="chain" id="PRO_5014327135" evidence="1">
    <location>
        <begin position="21"/>
        <end position="149"/>
    </location>
</feature>
<evidence type="ECO:0000256" key="1">
    <source>
        <dbReference type="SAM" id="SignalP"/>
    </source>
</evidence>
<gene>
    <name evidence="2" type="ORF">L207DRAFT_639404</name>
</gene>
<name>A0A2J6R3Z2_HYAVF</name>
<proteinExistence type="predicted"/>
<evidence type="ECO:0000313" key="3">
    <source>
        <dbReference type="Proteomes" id="UP000235786"/>
    </source>
</evidence>
<dbReference type="EMBL" id="KZ613956">
    <property type="protein sequence ID" value="PMD33247.1"/>
    <property type="molecule type" value="Genomic_DNA"/>
</dbReference>
<protein>
    <submittedName>
        <fullName evidence="2">Uncharacterized protein</fullName>
    </submittedName>
</protein>
<organism evidence="2 3">
    <name type="scientific">Hyaloscypha variabilis (strain UAMH 11265 / GT02V1 / F)</name>
    <name type="common">Meliniomyces variabilis</name>
    <dbReference type="NCBI Taxonomy" id="1149755"/>
    <lineage>
        <taxon>Eukaryota</taxon>
        <taxon>Fungi</taxon>
        <taxon>Dikarya</taxon>
        <taxon>Ascomycota</taxon>
        <taxon>Pezizomycotina</taxon>
        <taxon>Leotiomycetes</taxon>
        <taxon>Helotiales</taxon>
        <taxon>Hyaloscyphaceae</taxon>
        <taxon>Hyaloscypha</taxon>
        <taxon>Hyaloscypha variabilis</taxon>
    </lineage>
</organism>
<keyword evidence="3" id="KW-1185">Reference proteome</keyword>
<accession>A0A2J6R3Z2</accession>
<reference evidence="2 3" key="1">
    <citation type="submission" date="2016-04" db="EMBL/GenBank/DDBJ databases">
        <title>A degradative enzymes factory behind the ericoid mycorrhizal symbiosis.</title>
        <authorList>
            <consortium name="DOE Joint Genome Institute"/>
            <person name="Martino E."/>
            <person name="Morin E."/>
            <person name="Grelet G."/>
            <person name="Kuo A."/>
            <person name="Kohler A."/>
            <person name="Daghino S."/>
            <person name="Barry K."/>
            <person name="Choi C."/>
            <person name="Cichocki N."/>
            <person name="Clum A."/>
            <person name="Copeland A."/>
            <person name="Hainaut M."/>
            <person name="Haridas S."/>
            <person name="Labutti K."/>
            <person name="Lindquist E."/>
            <person name="Lipzen A."/>
            <person name="Khouja H.-R."/>
            <person name="Murat C."/>
            <person name="Ohm R."/>
            <person name="Olson A."/>
            <person name="Spatafora J."/>
            <person name="Veneault-Fourrey C."/>
            <person name="Henrissat B."/>
            <person name="Grigoriev I."/>
            <person name="Martin F."/>
            <person name="Perotto S."/>
        </authorList>
    </citation>
    <scope>NUCLEOTIDE SEQUENCE [LARGE SCALE GENOMIC DNA]</scope>
    <source>
        <strain evidence="2 3">F</strain>
    </source>
</reference>
<keyword evidence="1" id="KW-0732">Signal</keyword>
<evidence type="ECO:0000313" key="2">
    <source>
        <dbReference type="EMBL" id="PMD33247.1"/>
    </source>
</evidence>
<feature type="signal peptide" evidence="1">
    <location>
        <begin position="1"/>
        <end position="20"/>
    </location>
</feature>
<dbReference type="AlphaFoldDB" id="A0A2J6R3Z2"/>